<protein>
    <submittedName>
        <fullName evidence="3">Antirestriction protein ArdC</fullName>
    </submittedName>
</protein>
<dbReference type="Pfam" id="PF08401">
    <property type="entry name" value="ArdcN"/>
    <property type="match status" value="1"/>
</dbReference>
<evidence type="ECO:0000259" key="1">
    <source>
        <dbReference type="Pfam" id="PF08401"/>
    </source>
</evidence>
<gene>
    <name evidence="3" type="ORF">IQ31_05101</name>
</gene>
<evidence type="ECO:0000313" key="3">
    <source>
        <dbReference type="EMBL" id="TWI15519.1"/>
    </source>
</evidence>
<evidence type="ECO:0000259" key="2">
    <source>
        <dbReference type="Pfam" id="PF18818"/>
    </source>
</evidence>
<evidence type="ECO:0000313" key="4">
    <source>
        <dbReference type="Proteomes" id="UP000315908"/>
    </source>
</evidence>
<dbReference type="GO" id="GO:0003697">
    <property type="term" value="F:single-stranded DNA binding"/>
    <property type="evidence" value="ECO:0007669"/>
    <property type="project" value="InterPro"/>
</dbReference>
<organism evidence="3 4">
    <name type="scientific">Sphingobacterium siyangense</name>
    <dbReference type="NCBI Taxonomy" id="459529"/>
    <lineage>
        <taxon>Bacteria</taxon>
        <taxon>Pseudomonadati</taxon>
        <taxon>Bacteroidota</taxon>
        <taxon>Sphingobacteriia</taxon>
        <taxon>Sphingobacteriales</taxon>
        <taxon>Sphingobacteriaceae</taxon>
        <taxon>Sphingobacterium</taxon>
    </lineage>
</organism>
<comment type="caution">
    <text evidence="3">The sequence shown here is derived from an EMBL/GenBank/DDBJ whole genome shotgun (WGS) entry which is preliminary data.</text>
</comment>
<dbReference type="AlphaFoldDB" id="A0A562M6G9"/>
<sequence length="395" mass="45207">MNNKVKSLHEQVAAALIEKLEKGTAPWQKPWNSSSTDFNLPYNALTGNRYKGINIFSLLNAGREDPRWLTFKQADAKGWQVNKGEKGTLVQFVKTHDLVPKLDEKGNKVLDENGKTIKVKTALERAIVTAAWVFNAEQISGIPKLEVQPQIKSEWDPVVRAEDLVLLSGAVINHKKGDEAYYSLRSDSITMPLKEQFATPDRYYATLLHELGHWTGHEDRLNRSLFNRFGSENYAREELRAEIASMLIGDEFKIGHDPGQHVAYVKSWIEILKNNPFEIHAAATDAEKIFNYLLDFERKRELNQNIENRNQQKIDSKLFIGDIISYKDSVYKIVGQLKRGRLQVEEQNTETKFVLSKSDKLYQSLLEAKNGMEEKMPIISTLKEEVQKASYGLKR</sequence>
<dbReference type="InterPro" id="IPR041459">
    <property type="entry name" value="MPTase-PolyVal"/>
</dbReference>
<dbReference type="Proteomes" id="UP000315908">
    <property type="component" value="Unassembled WGS sequence"/>
</dbReference>
<reference evidence="3 4" key="1">
    <citation type="journal article" date="2015" name="Stand. Genomic Sci.">
        <title>Genomic Encyclopedia of Bacterial and Archaeal Type Strains, Phase III: the genomes of soil and plant-associated and newly described type strains.</title>
        <authorList>
            <person name="Whitman W.B."/>
            <person name="Woyke T."/>
            <person name="Klenk H.P."/>
            <person name="Zhou Y."/>
            <person name="Lilburn T.G."/>
            <person name="Beck B.J."/>
            <person name="De Vos P."/>
            <person name="Vandamme P."/>
            <person name="Eisen J.A."/>
            <person name="Garrity G."/>
            <person name="Hugenholtz P."/>
            <person name="Kyrpides N.C."/>
        </authorList>
    </citation>
    <scope>NUCLEOTIDE SEQUENCE [LARGE SCALE GENOMIC DNA]</scope>
    <source>
        <strain evidence="3 4">CGMCC 1.6855</strain>
    </source>
</reference>
<accession>A0A562M6G9</accession>
<proteinExistence type="predicted"/>
<dbReference type="Pfam" id="PF18818">
    <property type="entry name" value="MPTase-PolyVal"/>
    <property type="match status" value="1"/>
</dbReference>
<feature type="domain" description="N-terminal" evidence="1">
    <location>
        <begin position="7"/>
        <end position="116"/>
    </location>
</feature>
<name>A0A562M6G9_9SPHI</name>
<feature type="domain" description="Polyvalent protein metallopeptidase" evidence="2">
    <location>
        <begin position="160"/>
        <end position="284"/>
    </location>
</feature>
<dbReference type="InterPro" id="IPR013610">
    <property type="entry name" value="ArdC_N"/>
</dbReference>
<dbReference type="RefSeq" id="WP_244294573.1">
    <property type="nucleotide sequence ID" value="NZ_VLKR01000043.1"/>
</dbReference>
<dbReference type="EMBL" id="VLKR01000043">
    <property type="protein sequence ID" value="TWI15519.1"/>
    <property type="molecule type" value="Genomic_DNA"/>
</dbReference>